<dbReference type="Pfam" id="PF04707">
    <property type="entry name" value="PRELI"/>
    <property type="match status" value="1"/>
</dbReference>
<protein>
    <submittedName>
        <fullName evidence="3">PRELI/MSF1 domain-containing protein</fullName>
    </submittedName>
</protein>
<dbReference type="PROSITE" id="PS50904">
    <property type="entry name" value="PRELI_MSF1"/>
    <property type="match status" value="1"/>
</dbReference>
<sequence length="101" mass="11797">MDERCRYFPAKDPTKTESIRELKLGVMGFNGAFTYTVEKVLAMAFKKSVHKTYMGFEEKLGQRFGLPPHHTLSEKVHDMTDRMREKKNVMKEKISRGLEKV</sequence>
<evidence type="ECO:0000313" key="2">
    <source>
        <dbReference type="Proteomes" id="UP000887540"/>
    </source>
</evidence>
<evidence type="ECO:0000259" key="1">
    <source>
        <dbReference type="PROSITE" id="PS50904"/>
    </source>
</evidence>
<keyword evidence="2" id="KW-1185">Reference proteome</keyword>
<dbReference type="Proteomes" id="UP000887540">
    <property type="component" value="Unplaced"/>
</dbReference>
<dbReference type="InterPro" id="IPR006797">
    <property type="entry name" value="PRELI/MSF1_dom"/>
</dbReference>
<organism evidence="2 3">
    <name type="scientific">Acrobeloides nanus</name>
    <dbReference type="NCBI Taxonomy" id="290746"/>
    <lineage>
        <taxon>Eukaryota</taxon>
        <taxon>Metazoa</taxon>
        <taxon>Ecdysozoa</taxon>
        <taxon>Nematoda</taxon>
        <taxon>Chromadorea</taxon>
        <taxon>Rhabditida</taxon>
        <taxon>Tylenchina</taxon>
        <taxon>Cephalobomorpha</taxon>
        <taxon>Cephaloboidea</taxon>
        <taxon>Cephalobidae</taxon>
        <taxon>Acrobeloides</taxon>
    </lineage>
</organism>
<dbReference type="AlphaFoldDB" id="A0A914CD32"/>
<accession>A0A914CD32</accession>
<reference evidence="3" key="1">
    <citation type="submission" date="2022-11" db="UniProtKB">
        <authorList>
            <consortium name="WormBaseParasite"/>
        </authorList>
    </citation>
    <scope>IDENTIFICATION</scope>
</reference>
<evidence type="ECO:0000313" key="3">
    <source>
        <dbReference type="WBParaSite" id="ACRNAN_Path_799.g3024.t1"/>
    </source>
</evidence>
<name>A0A914CD32_9BILA</name>
<dbReference type="WBParaSite" id="ACRNAN_Path_799.g3024.t1">
    <property type="protein sequence ID" value="ACRNAN_Path_799.g3024.t1"/>
    <property type="gene ID" value="ACRNAN_Path_799.g3024"/>
</dbReference>
<proteinExistence type="predicted"/>
<feature type="domain" description="PRELI/MSF1" evidence="1">
    <location>
        <begin position="1"/>
        <end position="68"/>
    </location>
</feature>